<dbReference type="EMBL" id="JAQJAN010000006">
    <property type="protein sequence ID" value="KAJ5727478.1"/>
    <property type="molecule type" value="Genomic_DNA"/>
</dbReference>
<dbReference type="Proteomes" id="UP001215712">
    <property type="component" value="Unassembled WGS sequence"/>
</dbReference>
<reference evidence="1" key="1">
    <citation type="journal article" date="2023" name="IMA Fungus">
        <title>Comparative genomic study of the Penicillium genus elucidates a diverse pangenome and 15 lateral gene transfer events.</title>
        <authorList>
            <person name="Petersen C."/>
            <person name="Sorensen T."/>
            <person name="Nielsen M.R."/>
            <person name="Sondergaard T.E."/>
            <person name="Sorensen J.L."/>
            <person name="Fitzpatrick D.A."/>
            <person name="Frisvad J.C."/>
            <person name="Nielsen K.L."/>
        </authorList>
    </citation>
    <scope>NUCLEOTIDE SEQUENCE</scope>
    <source>
        <strain evidence="1">IBT 17514</strain>
    </source>
</reference>
<name>A0AAD6HMN8_9EURO</name>
<evidence type="ECO:0000313" key="2">
    <source>
        <dbReference type="Proteomes" id="UP001215712"/>
    </source>
</evidence>
<comment type="caution">
    <text evidence="1">The sequence shown here is derived from an EMBL/GenBank/DDBJ whole genome shotgun (WGS) entry which is preliminary data.</text>
</comment>
<sequence length="324" mass="35794">MSSNLKPMSDIPVLFNFSSSQFANTLSGNAATSSYWTSSYITGTNREQYFVVSHILISAENTTLYSASILDLNHPENYHSCIASSNESVMHDGSILKATFDGNGFESLTEDNVSQMRTFSNCDGVKFNMTYNATSMALVDGGTGLFTFGNGESYEWGFPSCYTEGTVTASGKEVVIDPKNSFTWYDRQWNDGLPSNGNWTWFELHILESKSKLSIWAIDDEEPHQRYRFATIRTEDGSQNVVPVTFTPDYTRHWYSNASDTLYALDWTVAIGSFATLRISSITKDQEITGPAGATGGYEGFVTLNGDFNGESVDGFGLVEIAYV</sequence>
<organism evidence="1 2">
    <name type="scientific">Penicillium malachiteum</name>
    <dbReference type="NCBI Taxonomy" id="1324776"/>
    <lineage>
        <taxon>Eukaryota</taxon>
        <taxon>Fungi</taxon>
        <taxon>Dikarya</taxon>
        <taxon>Ascomycota</taxon>
        <taxon>Pezizomycotina</taxon>
        <taxon>Eurotiomycetes</taxon>
        <taxon>Eurotiomycetidae</taxon>
        <taxon>Eurotiales</taxon>
        <taxon>Aspergillaceae</taxon>
        <taxon>Penicillium</taxon>
    </lineage>
</organism>
<gene>
    <name evidence="1" type="ORF">N7493_005298</name>
</gene>
<dbReference type="InterPro" id="IPR053112">
    <property type="entry name" value="Fungal_Dehydratase/Hydratase"/>
</dbReference>
<evidence type="ECO:0008006" key="3">
    <source>
        <dbReference type="Google" id="ProtNLM"/>
    </source>
</evidence>
<proteinExistence type="predicted"/>
<evidence type="ECO:0000313" key="1">
    <source>
        <dbReference type="EMBL" id="KAJ5727478.1"/>
    </source>
</evidence>
<dbReference type="AlphaFoldDB" id="A0AAD6HMN8"/>
<protein>
    <recommendedName>
        <fullName evidence="3">Kievitone hydratase</fullName>
    </recommendedName>
</protein>
<accession>A0AAD6HMN8</accession>
<keyword evidence="2" id="KW-1185">Reference proteome</keyword>
<dbReference type="PANTHER" id="PTHR40617">
    <property type="entry name" value="TERPENE CYCLASE ASQC"/>
    <property type="match status" value="1"/>
</dbReference>
<reference evidence="1" key="2">
    <citation type="submission" date="2023-01" db="EMBL/GenBank/DDBJ databases">
        <authorList>
            <person name="Petersen C."/>
        </authorList>
    </citation>
    <scope>NUCLEOTIDE SEQUENCE</scope>
    <source>
        <strain evidence="1">IBT 17514</strain>
    </source>
</reference>
<dbReference type="InterPro" id="IPR023374">
    <property type="entry name" value="AttH-like_dom_sf"/>
</dbReference>
<dbReference type="PANTHER" id="PTHR40617:SF1">
    <property type="entry name" value="ATTH DOMAIN-CONTAINING PROTEIN-RELATED"/>
    <property type="match status" value="1"/>
</dbReference>
<dbReference type="Pfam" id="PF17186">
    <property type="entry name" value="Lipocalin_9"/>
    <property type="match status" value="1"/>
</dbReference>
<dbReference type="SUPFAM" id="SSF159245">
    <property type="entry name" value="AttH-like"/>
    <property type="match status" value="1"/>
</dbReference>
<dbReference type="Gene3D" id="2.40.370.10">
    <property type="entry name" value="AttH-like domain"/>
    <property type="match status" value="2"/>
</dbReference>